<dbReference type="InterPro" id="IPR036236">
    <property type="entry name" value="Znf_C2H2_sf"/>
</dbReference>
<dbReference type="SUPFAM" id="SSF57667">
    <property type="entry name" value="beta-beta-alpha zinc fingers"/>
    <property type="match status" value="2"/>
</dbReference>
<dbReference type="PANTHER" id="PTHR13100:SF10">
    <property type="entry name" value="CELL GROWTH-REGULATING NUCLEOLAR PROTEIN"/>
    <property type="match status" value="1"/>
</dbReference>
<keyword evidence="2" id="KW-0479">Metal-binding</keyword>
<comment type="similarity">
    <text evidence="7">Belongs to the UPF0743 family.</text>
</comment>
<dbReference type="AlphaFoldDB" id="A0A1S9RCB6"/>
<dbReference type="InterPro" id="IPR014898">
    <property type="entry name" value="Znf_C2H2_LYAR"/>
</dbReference>
<evidence type="ECO:0000256" key="1">
    <source>
        <dbReference type="ARBA" id="ARBA00004123"/>
    </source>
</evidence>
<keyword evidence="4 8" id="KW-0863">Zinc-finger</keyword>
<evidence type="ECO:0000256" key="7">
    <source>
        <dbReference type="ARBA" id="ARBA00061084"/>
    </source>
</evidence>
<dbReference type="PROSITE" id="PS51804">
    <property type="entry name" value="ZF_C2HC_LYAR"/>
    <property type="match status" value="2"/>
</dbReference>
<feature type="region of interest" description="Disordered" evidence="9">
    <location>
        <begin position="368"/>
        <end position="470"/>
    </location>
</feature>
<name>A0A1S9RCB6_PENBI</name>
<dbReference type="Proteomes" id="UP000190744">
    <property type="component" value="Unassembled WGS sequence"/>
</dbReference>
<organism evidence="11 12">
    <name type="scientific">Penicillium brasilianum</name>
    <dbReference type="NCBI Taxonomy" id="104259"/>
    <lineage>
        <taxon>Eukaryota</taxon>
        <taxon>Fungi</taxon>
        <taxon>Dikarya</taxon>
        <taxon>Ascomycota</taxon>
        <taxon>Pezizomycotina</taxon>
        <taxon>Eurotiomycetes</taxon>
        <taxon>Eurotiomycetidae</taxon>
        <taxon>Eurotiales</taxon>
        <taxon>Aspergillaceae</taxon>
        <taxon>Penicillium</taxon>
    </lineage>
</organism>
<feature type="region of interest" description="Disordered" evidence="9">
    <location>
        <begin position="211"/>
        <end position="351"/>
    </location>
</feature>
<evidence type="ECO:0000256" key="5">
    <source>
        <dbReference type="ARBA" id="ARBA00022833"/>
    </source>
</evidence>
<protein>
    <recommendedName>
        <fullName evidence="10">Zinc finger C2H2 LYAR-type domain-containing protein</fullName>
    </recommendedName>
</protein>
<feature type="compositionally biased region" description="Pro residues" evidence="9">
    <location>
        <begin position="112"/>
        <end position="122"/>
    </location>
</feature>
<dbReference type="GO" id="GO:0000122">
    <property type="term" value="P:negative regulation of transcription by RNA polymerase II"/>
    <property type="evidence" value="ECO:0007669"/>
    <property type="project" value="TreeGrafter"/>
</dbReference>
<evidence type="ECO:0000256" key="2">
    <source>
        <dbReference type="ARBA" id="ARBA00022723"/>
    </source>
</evidence>
<evidence type="ECO:0000256" key="6">
    <source>
        <dbReference type="ARBA" id="ARBA00023242"/>
    </source>
</evidence>
<sequence>MVSFQCEACGDIFTKKKLDPHRNQCRGASFTCIDCMVHFQGTQYRAHTSCMSEAQKYQGALYKEKPNKAQKKGQNGQNNASQKGKGNANANANKQPRVEDGSDGDNVKAEIAPPPAPTPPPAGAGKATSEALTNGGKPINVFDYLVTEETPNASRVTLAPKNTPKEQMSMVANAKSVFEPSSALAKLDTKTDDEGHYDVAYEENGFSYGADPIPPSMYPNDVPNVSTEFVTPAPKKTKKERRKEEKRASTSASEKKRKRGQENPSSPPADIDTDMMDAPSSVINNAGTPILAHSGLTGGLNRMMRSPSPDDSPDLHRQSYHDASSPIKRTRRNGKESKESTSNGDAGLGISIKNRAERLVTSMFGGGSVISTSSAGNDNNSRALVRTRRGSSSSAEGALEIRKKKSHRSRHASDSHTERKAKRKSSNPTDGDRPSRRQKQSDERRRSDSRSPHRERQVTIYRASKPPARADDVLQREMAAHFLSLVGSRDSERGCSVHKVLKRFHRDFEDEGDVDREGGRSRERRAEDEKDLWRALRLRRNERGEIVVYV</sequence>
<dbReference type="EMBL" id="LJBN01000203">
    <property type="protein sequence ID" value="OOQ83164.1"/>
    <property type="molecule type" value="Genomic_DNA"/>
</dbReference>
<feature type="domain" description="Zinc finger C2H2 LYAR-type" evidence="10">
    <location>
        <begin position="30"/>
        <end position="57"/>
    </location>
</feature>
<dbReference type="GO" id="GO:0008270">
    <property type="term" value="F:zinc ion binding"/>
    <property type="evidence" value="ECO:0007669"/>
    <property type="project" value="UniProtKB-KW"/>
</dbReference>
<evidence type="ECO:0000256" key="8">
    <source>
        <dbReference type="PROSITE-ProRule" id="PRU01145"/>
    </source>
</evidence>
<dbReference type="Gene3D" id="3.30.1490.490">
    <property type="match status" value="1"/>
</dbReference>
<comment type="caution">
    <text evidence="11">The sequence shown here is derived from an EMBL/GenBank/DDBJ whole genome shotgun (WGS) entry which is preliminary data.</text>
</comment>
<keyword evidence="3" id="KW-0677">Repeat</keyword>
<dbReference type="GO" id="GO:0006364">
    <property type="term" value="P:rRNA processing"/>
    <property type="evidence" value="ECO:0007669"/>
    <property type="project" value="TreeGrafter"/>
</dbReference>
<dbReference type="FunFam" id="3.30.1490.490:FF:000001">
    <property type="entry name" value="cell growth-regulating nucleolar protein-like"/>
    <property type="match status" value="1"/>
</dbReference>
<dbReference type="GO" id="GO:0003677">
    <property type="term" value="F:DNA binding"/>
    <property type="evidence" value="ECO:0007669"/>
    <property type="project" value="InterPro"/>
</dbReference>
<feature type="compositionally biased region" description="Low complexity" evidence="9">
    <location>
        <begin position="78"/>
        <end position="95"/>
    </location>
</feature>
<evidence type="ECO:0000259" key="10">
    <source>
        <dbReference type="Pfam" id="PF08790"/>
    </source>
</evidence>
<dbReference type="InterPro" id="IPR039999">
    <property type="entry name" value="LYAR"/>
</dbReference>
<evidence type="ECO:0000256" key="9">
    <source>
        <dbReference type="SAM" id="MobiDB-lite"/>
    </source>
</evidence>
<feature type="compositionally biased region" description="Polar residues" evidence="9">
    <location>
        <begin position="369"/>
        <end position="382"/>
    </location>
</feature>
<keyword evidence="5" id="KW-0862">Zinc</keyword>
<evidence type="ECO:0000313" key="11">
    <source>
        <dbReference type="EMBL" id="OOQ83164.1"/>
    </source>
</evidence>
<evidence type="ECO:0000256" key="4">
    <source>
        <dbReference type="ARBA" id="ARBA00022771"/>
    </source>
</evidence>
<dbReference type="GO" id="GO:0005730">
    <property type="term" value="C:nucleolus"/>
    <property type="evidence" value="ECO:0007669"/>
    <property type="project" value="TreeGrafter"/>
</dbReference>
<evidence type="ECO:0000256" key="3">
    <source>
        <dbReference type="ARBA" id="ARBA00022737"/>
    </source>
</evidence>
<accession>A0A1S9RCB6</accession>
<reference evidence="12" key="1">
    <citation type="submission" date="2015-09" db="EMBL/GenBank/DDBJ databases">
        <authorList>
            <person name="Fill T.P."/>
            <person name="Baretta J.F."/>
            <person name="de Almeida L.G."/>
            <person name="Rocha M."/>
            <person name="de Souza D.H."/>
            <person name="Malavazi I."/>
            <person name="Cerdeira L.T."/>
            <person name="Hong H."/>
            <person name="Samborskyy M."/>
            <person name="de Vasconcelos A.T."/>
            <person name="Leadlay P."/>
            <person name="Rodrigues-Filho E."/>
        </authorList>
    </citation>
    <scope>NUCLEOTIDE SEQUENCE [LARGE SCALE GENOMIC DNA]</scope>
    <source>
        <strain evidence="12">LaBioMMi 136</strain>
    </source>
</reference>
<feature type="compositionally biased region" description="Basic and acidic residues" evidence="9">
    <location>
        <begin position="430"/>
        <end position="457"/>
    </location>
</feature>
<dbReference type="Pfam" id="PF08790">
    <property type="entry name" value="zf-LYAR"/>
    <property type="match status" value="1"/>
</dbReference>
<evidence type="ECO:0000313" key="12">
    <source>
        <dbReference type="Proteomes" id="UP000190744"/>
    </source>
</evidence>
<gene>
    <name evidence="11" type="ORF">PEBR_36464</name>
</gene>
<proteinExistence type="inferred from homology"/>
<keyword evidence="6" id="KW-0539">Nucleus</keyword>
<feature type="region of interest" description="Disordered" evidence="9">
    <location>
        <begin position="65"/>
        <end position="134"/>
    </location>
</feature>
<dbReference type="PANTHER" id="PTHR13100">
    <property type="entry name" value="CELL GROWTH-REGULATING NUCLEOLAR PROTEIN LYAR"/>
    <property type="match status" value="1"/>
</dbReference>
<feature type="compositionally biased region" description="Basic and acidic residues" evidence="9">
    <location>
        <begin position="96"/>
        <end position="108"/>
    </location>
</feature>
<comment type="subcellular location">
    <subcellularLocation>
        <location evidence="1">Nucleus</location>
    </subcellularLocation>
</comment>